<name>A0ABX2CS17_9CYAN</name>
<dbReference type="EMBL" id="SRRZ01000011">
    <property type="protein sequence ID" value="NQE33181.1"/>
    <property type="molecule type" value="Genomic_DNA"/>
</dbReference>
<reference evidence="1 2" key="1">
    <citation type="journal article" date="2020" name="Sci. Rep.">
        <title>A novel cyanobacterial geosmin producer, revising GeoA distribution and dispersion patterns in Bacteria.</title>
        <authorList>
            <person name="Churro C."/>
            <person name="Semedo-Aguiar A.P."/>
            <person name="Silva A.D."/>
            <person name="Pereira-Leal J.B."/>
            <person name="Leite R.B."/>
        </authorList>
    </citation>
    <scope>NUCLEOTIDE SEQUENCE [LARGE SCALE GENOMIC DNA]</scope>
    <source>
        <strain evidence="1 2">IPMA8</strain>
    </source>
</reference>
<dbReference type="InterPro" id="IPR015315">
    <property type="entry name" value="DUF1963"/>
</dbReference>
<organism evidence="1 2">
    <name type="scientific">Microcoleus asticus IPMA8</name>
    <dbReference type="NCBI Taxonomy" id="2563858"/>
    <lineage>
        <taxon>Bacteria</taxon>
        <taxon>Bacillati</taxon>
        <taxon>Cyanobacteriota</taxon>
        <taxon>Cyanophyceae</taxon>
        <taxon>Oscillatoriophycideae</taxon>
        <taxon>Oscillatoriales</taxon>
        <taxon>Microcoleaceae</taxon>
        <taxon>Microcoleus</taxon>
        <taxon>Microcoleus asticus</taxon>
    </lineage>
</organism>
<comment type="caution">
    <text evidence="1">The sequence shown here is derived from an EMBL/GenBank/DDBJ whole genome shotgun (WGS) entry which is preliminary data.</text>
</comment>
<evidence type="ECO:0000313" key="1">
    <source>
        <dbReference type="EMBL" id="NQE33181.1"/>
    </source>
</evidence>
<evidence type="ECO:0008006" key="3">
    <source>
        <dbReference type="Google" id="ProtNLM"/>
    </source>
</evidence>
<dbReference type="SUPFAM" id="SSF103032">
    <property type="entry name" value="Hypothetical protein YwqG"/>
    <property type="match status" value="2"/>
</dbReference>
<proteinExistence type="predicted"/>
<protein>
    <recommendedName>
        <fullName evidence="3">DUF1963 domain-containing protein</fullName>
    </recommendedName>
</protein>
<keyword evidence="2" id="KW-1185">Reference proteome</keyword>
<gene>
    <name evidence="1" type="ORF">E5S67_00899</name>
</gene>
<dbReference type="Pfam" id="PF09234">
    <property type="entry name" value="DUF1963"/>
    <property type="match status" value="1"/>
</dbReference>
<dbReference type="InterPro" id="IPR035948">
    <property type="entry name" value="YwqG-like_sf"/>
</dbReference>
<accession>A0ABX2CS17</accession>
<dbReference type="RefSeq" id="WP_172185867.1">
    <property type="nucleotide sequence ID" value="NZ_CAWPPK010000013.1"/>
</dbReference>
<dbReference type="Proteomes" id="UP000702425">
    <property type="component" value="Unassembled WGS sequence"/>
</dbReference>
<evidence type="ECO:0000313" key="2">
    <source>
        <dbReference type="Proteomes" id="UP000702425"/>
    </source>
</evidence>
<dbReference type="PANTHER" id="PTHR36436">
    <property type="entry name" value="SLL5081 PROTEIN"/>
    <property type="match status" value="1"/>
</dbReference>
<sequence>MKTNLELPAELEPFRQEIESSEKPVIKITYERKATDFWSSKFGGVPYLPKGYDFPKDSDGKYMHLLAQLNFEEIFAQVPYLAPFPTKGILQFYIGRTGMFGMDTEKLDNQKDFKILYFYKIEKNNCQTDFGFLLDINETYSILNKQKFSGWQAFDENNCPIDYPSSDCVYEHYYSPLQHQDVNNSQECLALQFSFDKAWVNPADYQFDIFLGEQKLQNYLDIISEDDNGLFEWSSGNIYENHHKIGGYGYFTQTDPREDSPQYKDHKVVLLHMISDDEICWGDCGVGNFLIRADDLENLDFSQVIYNYDCC</sequence>
<dbReference type="PANTHER" id="PTHR36436:SF6">
    <property type="entry name" value="SLL5081 PROTEIN"/>
    <property type="match status" value="1"/>
</dbReference>
<dbReference type="Gene3D" id="2.30.320.10">
    <property type="entry name" value="YwqG-like"/>
    <property type="match status" value="1"/>
</dbReference>